<proteinExistence type="predicted"/>
<dbReference type="Proteomes" id="UP000306980">
    <property type="component" value="Unassembled WGS sequence"/>
</dbReference>
<gene>
    <name evidence="2" type="ORF">FFL34_12955</name>
</gene>
<protein>
    <recommendedName>
        <fullName evidence="1">NERD domain-containing protein</fullName>
    </recommendedName>
</protein>
<dbReference type="PROSITE" id="PS50965">
    <property type="entry name" value="NERD"/>
    <property type="match status" value="1"/>
</dbReference>
<evidence type="ECO:0000313" key="3">
    <source>
        <dbReference type="Proteomes" id="UP000306980"/>
    </source>
</evidence>
<dbReference type="InterPro" id="IPR011528">
    <property type="entry name" value="NERD"/>
</dbReference>
<evidence type="ECO:0000259" key="1">
    <source>
        <dbReference type="PROSITE" id="PS50965"/>
    </source>
</evidence>
<name>A0A5S3R7W9_9BACI</name>
<reference evidence="2 3" key="1">
    <citation type="submission" date="2019-05" db="EMBL/GenBank/DDBJ databases">
        <title>Genomic analysis of Lentibacillus sp. NKC220-2.</title>
        <authorList>
            <person name="Oh Y.J."/>
        </authorList>
    </citation>
    <scope>NUCLEOTIDE SEQUENCE [LARGE SCALE GENOMIC DNA]</scope>
    <source>
        <strain evidence="2 3">NKC220-2</strain>
    </source>
</reference>
<dbReference type="OrthoDB" id="569879at2"/>
<accession>A0A5S3R7W9</accession>
<feature type="domain" description="NERD" evidence="1">
    <location>
        <begin position="48"/>
        <end position="168"/>
    </location>
</feature>
<evidence type="ECO:0000313" key="2">
    <source>
        <dbReference type="EMBL" id="TMN22893.1"/>
    </source>
</evidence>
<sequence length="327" mass="37993">MLRLCSALIVKPHDYPLEVLKTEALNRRLVAHHSRKKEVKRKAKNLRAGYNGEKSLDFHLGFLQDESYRILHHLRIRDANECFQMDTTIISPQFILINDAKNISGTVIYDEFGQAIRISKAGEEENLGNHIEQVNLQHLRLLRWMRNHDFPAIPIEKLVTHNNSNTIIKNITNNKAVSDTIIYKEQLLTKIEEFADKHNAPVFTEEQLQHLAALLIDAHTPKEVDLLNKFGMKCEEILRGVFCPECGALPMKRTKAKWICRQCGETSKDAHIPALQDYCLLFGNKIRNREARKFLMVDDIYVTQRLLKKEQLETVGTTRDRQYILRF</sequence>
<dbReference type="AlphaFoldDB" id="A0A5S3R7W9"/>
<dbReference type="Pfam" id="PF08378">
    <property type="entry name" value="NERD"/>
    <property type="match status" value="1"/>
</dbReference>
<organism evidence="2 3">
    <name type="scientific">Lentibacillus cibarius</name>
    <dbReference type="NCBI Taxonomy" id="2583219"/>
    <lineage>
        <taxon>Bacteria</taxon>
        <taxon>Bacillati</taxon>
        <taxon>Bacillota</taxon>
        <taxon>Bacilli</taxon>
        <taxon>Bacillales</taxon>
        <taxon>Bacillaceae</taxon>
        <taxon>Lentibacillus</taxon>
    </lineage>
</organism>
<comment type="caution">
    <text evidence="2">The sequence shown here is derived from an EMBL/GenBank/DDBJ whole genome shotgun (WGS) entry which is preliminary data.</text>
</comment>
<dbReference type="EMBL" id="VCIA01000001">
    <property type="protein sequence ID" value="TMN22893.1"/>
    <property type="molecule type" value="Genomic_DNA"/>
</dbReference>